<feature type="domain" description="Transcription regulator TrmB N-terminal" evidence="1">
    <location>
        <begin position="11"/>
        <end position="76"/>
    </location>
</feature>
<comment type="caution">
    <text evidence="2">The sequence shown here is derived from an EMBL/GenBank/DDBJ whole genome shotgun (WGS) entry which is preliminary data.</text>
</comment>
<dbReference type="Gene3D" id="1.10.10.10">
    <property type="entry name" value="Winged helix-like DNA-binding domain superfamily/Winged helix DNA-binding domain"/>
    <property type="match status" value="1"/>
</dbReference>
<dbReference type="InterPro" id="IPR051797">
    <property type="entry name" value="TrmB-like"/>
</dbReference>
<gene>
    <name evidence="2" type="ORF">ACFQE6_20575</name>
</gene>
<dbReference type="Proteomes" id="UP001596383">
    <property type="component" value="Unassembled WGS sequence"/>
</dbReference>
<evidence type="ECO:0000313" key="2">
    <source>
        <dbReference type="EMBL" id="MFC6767292.1"/>
    </source>
</evidence>
<dbReference type="InterPro" id="IPR002831">
    <property type="entry name" value="Tscrpt_reg_TrmB_N"/>
</dbReference>
<protein>
    <submittedName>
        <fullName evidence="2">TrmB family transcriptional regulator</fullName>
    </submittedName>
</protein>
<dbReference type="PANTHER" id="PTHR34293:SF1">
    <property type="entry name" value="HTH-TYPE TRANSCRIPTIONAL REGULATOR TRMBL2"/>
    <property type="match status" value="1"/>
</dbReference>
<sequence>MPTENQAVRLLDELGLTEYEARCFVALSRVQKASASEIHTLSDVPRSRVYDSVERLHRKGLVDIQQTEPRQYRALPRDTVLDRLREQYASTLEATDAALSKLRRAKGLEEQGAWAIADHDNVTDRTGLLLEDATNEIYVLIADEDMLDDELCDRLAAASESGVTVLIEVPSEETAARIRSHVPDAAVATTALAADPARLEGKWLSRILLVDRRAVLLSALSDGTRPSNTEETAICSEGPDHGLVVGIRQLLGTRLDRGAVFD</sequence>
<dbReference type="AlphaFoldDB" id="A0ABD5SUP5"/>
<dbReference type="PANTHER" id="PTHR34293">
    <property type="entry name" value="HTH-TYPE TRANSCRIPTIONAL REGULATOR TRMBL2"/>
    <property type="match status" value="1"/>
</dbReference>
<dbReference type="SUPFAM" id="SSF46785">
    <property type="entry name" value="Winged helix' DNA-binding domain"/>
    <property type="match status" value="1"/>
</dbReference>
<dbReference type="EMBL" id="JBHSWV010000357">
    <property type="protein sequence ID" value="MFC6767292.1"/>
    <property type="molecule type" value="Genomic_DNA"/>
</dbReference>
<organism evidence="2 3">
    <name type="scientific">Natrinema soli</name>
    <dbReference type="NCBI Taxonomy" id="1930624"/>
    <lineage>
        <taxon>Archaea</taxon>
        <taxon>Methanobacteriati</taxon>
        <taxon>Methanobacteriota</taxon>
        <taxon>Stenosarchaea group</taxon>
        <taxon>Halobacteria</taxon>
        <taxon>Halobacteriales</taxon>
        <taxon>Natrialbaceae</taxon>
        <taxon>Natrinema</taxon>
    </lineage>
</organism>
<name>A0ABD5SUP5_9EURY</name>
<evidence type="ECO:0000259" key="1">
    <source>
        <dbReference type="Pfam" id="PF01978"/>
    </source>
</evidence>
<evidence type="ECO:0000313" key="3">
    <source>
        <dbReference type="Proteomes" id="UP001596383"/>
    </source>
</evidence>
<proteinExistence type="predicted"/>
<accession>A0ABD5SUP5</accession>
<dbReference type="Pfam" id="PF01978">
    <property type="entry name" value="TrmB"/>
    <property type="match status" value="1"/>
</dbReference>
<dbReference type="InterPro" id="IPR036390">
    <property type="entry name" value="WH_DNA-bd_sf"/>
</dbReference>
<keyword evidence="3" id="KW-1185">Reference proteome</keyword>
<dbReference type="InterPro" id="IPR036388">
    <property type="entry name" value="WH-like_DNA-bd_sf"/>
</dbReference>
<dbReference type="RefSeq" id="WP_273740196.1">
    <property type="nucleotide sequence ID" value="NZ_JAQIVI010000357.1"/>
</dbReference>
<reference evidence="2 3" key="1">
    <citation type="journal article" date="2019" name="Int. J. Syst. Evol. Microbiol.">
        <title>The Global Catalogue of Microorganisms (GCM) 10K type strain sequencing project: providing services to taxonomists for standard genome sequencing and annotation.</title>
        <authorList>
            <consortium name="The Broad Institute Genomics Platform"/>
            <consortium name="The Broad Institute Genome Sequencing Center for Infectious Disease"/>
            <person name="Wu L."/>
            <person name="Ma J."/>
        </authorList>
    </citation>
    <scope>NUCLEOTIDE SEQUENCE [LARGE SCALE GENOMIC DNA]</scope>
    <source>
        <strain evidence="2 3">LMG 29247</strain>
    </source>
</reference>